<keyword evidence="3" id="KW-1185">Reference proteome</keyword>
<sequence>MFKFPKNSVELYAEKVNNRGLCAIAQVESLQYKLLGGLAVCIVLVMSFKNSMEQVPVEAPPGYLECFEVERLFSTVNKTTTPLSKLIALIFLLVSFPSGEVATTLCSCSSVASLSPLVCPPPEATVHPGVGTSPIDVDAATEEDGGQASVDVAKDPK</sequence>
<dbReference type="Proteomes" id="UP000631114">
    <property type="component" value="Unassembled WGS sequence"/>
</dbReference>
<dbReference type="EMBL" id="JADFTS010000008">
    <property type="protein sequence ID" value="KAF9591456.1"/>
    <property type="molecule type" value="Genomic_DNA"/>
</dbReference>
<dbReference type="OrthoDB" id="10248446at2759"/>
<name>A0A835H2N1_9MAGN</name>
<protein>
    <submittedName>
        <fullName evidence="2">Uncharacterized protein</fullName>
    </submittedName>
</protein>
<feature type="region of interest" description="Disordered" evidence="1">
    <location>
        <begin position="130"/>
        <end position="157"/>
    </location>
</feature>
<accession>A0A835H2N1</accession>
<reference evidence="2 3" key="1">
    <citation type="submission" date="2020-10" db="EMBL/GenBank/DDBJ databases">
        <title>The Coptis chinensis genome and diversification of protoberbering-type alkaloids.</title>
        <authorList>
            <person name="Wang B."/>
            <person name="Shu S."/>
            <person name="Song C."/>
            <person name="Liu Y."/>
        </authorList>
    </citation>
    <scope>NUCLEOTIDE SEQUENCE [LARGE SCALE GENOMIC DNA]</scope>
    <source>
        <strain evidence="2">HL-2020</strain>
        <tissue evidence="2">Leaf</tissue>
    </source>
</reference>
<evidence type="ECO:0000313" key="2">
    <source>
        <dbReference type="EMBL" id="KAF9591456.1"/>
    </source>
</evidence>
<gene>
    <name evidence="2" type="ORF">IFM89_004154</name>
</gene>
<comment type="caution">
    <text evidence="2">The sequence shown here is derived from an EMBL/GenBank/DDBJ whole genome shotgun (WGS) entry which is preliminary data.</text>
</comment>
<evidence type="ECO:0000256" key="1">
    <source>
        <dbReference type="SAM" id="MobiDB-lite"/>
    </source>
</evidence>
<proteinExistence type="predicted"/>
<evidence type="ECO:0000313" key="3">
    <source>
        <dbReference type="Proteomes" id="UP000631114"/>
    </source>
</evidence>
<organism evidence="2 3">
    <name type="scientific">Coptis chinensis</name>
    <dbReference type="NCBI Taxonomy" id="261450"/>
    <lineage>
        <taxon>Eukaryota</taxon>
        <taxon>Viridiplantae</taxon>
        <taxon>Streptophyta</taxon>
        <taxon>Embryophyta</taxon>
        <taxon>Tracheophyta</taxon>
        <taxon>Spermatophyta</taxon>
        <taxon>Magnoliopsida</taxon>
        <taxon>Ranunculales</taxon>
        <taxon>Ranunculaceae</taxon>
        <taxon>Coptidoideae</taxon>
        <taxon>Coptis</taxon>
    </lineage>
</organism>
<dbReference type="AlphaFoldDB" id="A0A835H2N1"/>